<comment type="caution">
    <text evidence="1">The sequence shown here is derived from an EMBL/GenBank/DDBJ whole genome shotgun (WGS) entry which is preliminary data.</text>
</comment>
<accession>A0A2G5VUZ9</accession>
<proteinExistence type="predicted"/>
<sequence length="69" mass="7879">MPVRVAGKAIRDLEYLHSKVNQSELFDGEPPVMHSHIERTLEASETFLSDNDTVMFASATMKRILIIYQ</sequence>
<name>A0A2G5VUZ9_9PELO</name>
<dbReference type="AlphaFoldDB" id="A0A2G5VUZ9"/>
<reference evidence="2" key="1">
    <citation type="submission" date="2017-10" db="EMBL/GenBank/DDBJ databases">
        <title>Rapid genome shrinkage in a self-fertile nematode reveals novel sperm competition proteins.</title>
        <authorList>
            <person name="Yin D."/>
            <person name="Schwarz E.M."/>
            <person name="Thomas C.G."/>
            <person name="Felde R.L."/>
            <person name="Korf I.F."/>
            <person name="Cutter A.D."/>
            <person name="Schartner C.M."/>
            <person name="Ralston E.J."/>
            <person name="Meyer B.J."/>
            <person name="Haag E.S."/>
        </authorList>
    </citation>
    <scope>NUCLEOTIDE SEQUENCE [LARGE SCALE GENOMIC DNA]</scope>
    <source>
        <strain evidence="2">JU1422</strain>
    </source>
</reference>
<protein>
    <submittedName>
        <fullName evidence="1">Uncharacterized protein</fullName>
    </submittedName>
</protein>
<dbReference type="OrthoDB" id="73997at2759"/>
<keyword evidence="2" id="KW-1185">Reference proteome</keyword>
<gene>
    <name evidence="1" type="primary">Cnig_chr_I.g681</name>
    <name evidence="1" type="ORF">B9Z55_000681</name>
</gene>
<dbReference type="EMBL" id="PDUG01000001">
    <property type="protein sequence ID" value="PIC55386.1"/>
    <property type="molecule type" value="Genomic_DNA"/>
</dbReference>
<dbReference type="STRING" id="1611254.A0A2G5VUZ9"/>
<dbReference type="Proteomes" id="UP000230233">
    <property type="component" value="Chromosome I"/>
</dbReference>
<evidence type="ECO:0000313" key="1">
    <source>
        <dbReference type="EMBL" id="PIC55386.1"/>
    </source>
</evidence>
<evidence type="ECO:0000313" key="2">
    <source>
        <dbReference type="Proteomes" id="UP000230233"/>
    </source>
</evidence>
<organism evidence="1 2">
    <name type="scientific">Caenorhabditis nigoni</name>
    <dbReference type="NCBI Taxonomy" id="1611254"/>
    <lineage>
        <taxon>Eukaryota</taxon>
        <taxon>Metazoa</taxon>
        <taxon>Ecdysozoa</taxon>
        <taxon>Nematoda</taxon>
        <taxon>Chromadorea</taxon>
        <taxon>Rhabditida</taxon>
        <taxon>Rhabditina</taxon>
        <taxon>Rhabditomorpha</taxon>
        <taxon>Rhabditoidea</taxon>
        <taxon>Rhabditidae</taxon>
        <taxon>Peloderinae</taxon>
        <taxon>Caenorhabditis</taxon>
    </lineage>
</organism>